<evidence type="ECO:0000256" key="9">
    <source>
        <dbReference type="ARBA" id="ARBA00025191"/>
    </source>
</evidence>
<evidence type="ECO:0000256" key="1">
    <source>
        <dbReference type="ARBA" id="ARBA00004448"/>
    </source>
</evidence>
<evidence type="ECO:0000256" key="3">
    <source>
        <dbReference type="ARBA" id="ARBA00022692"/>
    </source>
</evidence>
<dbReference type="Proteomes" id="UP000092321">
    <property type="component" value="Unassembled WGS sequence"/>
</dbReference>
<dbReference type="PANTHER" id="PTHR31068">
    <property type="entry name" value="MITOCHONDRIAL DISTRIBUTION AND MORPHOLOGY PROTEIN 31"/>
    <property type="match status" value="1"/>
</dbReference>
<dbReference type="PANTHER" id="PTHR31068:SF1">
    <property type="entry name" value="MITOCHONDRIAL DISTRIBUTION AND MORPHOLOGY PROTEIN 32"/>
    <property type="match status" value="1"/>
</dbReference>
<organism evidence="12 13">
    <name type="scientific">Hanseniaspora valbyensis NRRL Y-1626</name>
    <dbReference type="NCBI Taxonomy" id="766949"/>
    <lineage>
        <taxon>Eukaryota</taxon>
        <taxon>Fungi</taxon>
        <taxon>Dikarya</taxon>
        <taxon>Ascomycota</taxon>
        <taxon>Saccharomycotina</taxon>
        <taxon>Saccharomycetes</taxon>
        <taxon>Saccharomycodales</taxon>
        <taxon>Saccharomycodaceae</taxon>
        <taxon>Hanseniaspora</taxon>
    </lineage>
</organism>
<protein>
    <recommendedName>
        <fullName evidence="10">Mitochondrial distribution and morphology protein 32</fullName>
    </recommendedName>
</protein>
<comment type="caution">
    <text evidence="12">The sequence shown here is derived from an EMBL/GenBank/DDBJ whole genome shotgun (WGS) entry which is preliminary data.</text>
</comment>
<dbReference type="AlphaFoldDB" id="A0A1B7TAK5"/>
<evidence type="ECO:0000313" key="12">
    <source>
        <dbReference type="EMBL" id="OBA25748.1"/>
    </source>
</evidence>
<dbReference type="InterPro" id="IPR012571">
    <property type="entry name" value="Mdm31/Mdm32"/>
</dbReference>
<evidence type="ECO:0000256" key="5">
    <source>
        <dbReference type="ARBA" id="ARBA00022946"/>
    </source>
</evidence>
<dbReference type="GO" id="GO:0005743">
    <property type="term" value="C:mitochondrial inner membrane"/>
    <property type="evidence" value="ECO:0007669"/>
    <property type="project" value="UniProtKB-SubCell"/>
</dbReference>
<dbReference type="OrthoDB" id="17678at2759"/>
<dbReference type="GO" id="GO:0007005">
    <property type="term" value="P:mitochondrion organization"/>
    <property type="evidence" value="ECO:0007669"/>
    <property type="project" value="InterPro"/>
</dbReference>
<name>A0A1B7TAK5_9ASCO</name>
<sequence length="553" mass="63880">MFNSFIRRFSSNGFKNICNGEQLLTNQLTHTNVLRHSTQNKYFNISVNSLRFMSLYNRPRAMTNFVYRKQLCNKPIHLNNNNIIISRKFVSTDLSNSNNLNNNNKKGKKFFYFATGLLILLTTLSLANATVLLQTFFKVNNILFGDDINNKILLDYAHNNFKLVDIKMPSDNSIKLDWLNGFIEVNDIELILDEDDEFFVKNLKFNINLYKYLFDKNHCTIIDSMEINGVRGKMDTEGLLTHDFDIHNNIKLKDCSFILNKKNSLKIFQLDINKISSASFLLDLMNCEILSGEFNDSLFTIVERQPHLINGRILQLNKDLKNSWEKISRLQMNKININKLHNDAFDWIYDGDLEFVVDLMIPKQHSETDEDGNNNTTTIKNNSYLVMDLSMKLYNPRCRVTGDTHYENVSQEQIKLITETLNKHLPKQLQQQQHSSLHIYNETIGNNSMSTSLDDSYISHGINENNNGGNKINLNSTVVSNDYVIPLNCKLLIDPAKFQLKEVCDRVTDEFYMELTRIAKKEGTENNNVNKKWEAVMVGLLAQILIVGLGTFN</sequence>
<evidence type="ECO:0000256" key="7">
    <source>
        <dbReference type="ARBA" id="ARBA00023128"/>
    </source>
</evidence>
<proteinExistence type="inferred from homology"/>
<reference evidence="13" key="1">
    <citation type="journal article" date="2016" name="Proc. Natl. Acad. Sci. U.S.A.">
        <title>Comparative genomics of biotechnologically important yeasts.</title>
        <authorList>
            <person name="Riley R."/>
            <person name="Haridas S."/>
            <person name="Wolfe K.H."/>
            <person name="Lopes M.R."/>
            <person name="Hittinger C.T."/>
            <person name="Goeker M."/>
            <person name="Salamov A.A."/>
            <person name="Wisecaver J.H."/>
            <person name="Long T.M."/>
            <person name="Calvey C.H."/>
            <person name="Aerts A.L."/>
            <person name="Barry K.W."/>
            <person name="Choi C."/>
            <person name="Clum A."/>
            <person name="Coughlan A.Y."/>
            <person name="Deshpande S."/>
            <person name="Douglass A.P."/>
            <person name="Hanson S.J."/>
            <person name="Klenk H.-P."/>
            <person name="LaButti K.M."/>
            <person name="Lapidus A."/>
            <person name="Lindquist E.A."/>
            <person name="Lipzen A.M."/>
            <person name="Meier-Kolthoff J.P."/>
            <person name="Ohm R.A."/>
            <person name="Otillar R.P."/>
            <person name="Pangilinan J.L."/>
            <person name="Peng Y."/>
            <person name="Rokas A."/>
            <person name="Rosa C.A."/>
            <person name="Scheuner C."/>
            <person name="Sibirny A.A."/>
            <person name="Slot J.C."/>
            <person name="Stielow J.B."/>
            <person name="Sun H."/>
            <person name="Kurtzman C.P."/>
            <person name="Blackwell M."/>
            <person name="Grigoriev I.V."/>
            <person name="Jeffries T.W."/>
        </authorList>
    </citation>
    <scope>NUCLEOTIDE SEQUENCE [LARGE SCALE GENOMIC DNA]</scope>
    <source>
        <strain evidence="13">NRRL Y-1626</strain>
    </source>
</reference>
<evidence type="ECO:0000256" key="4">
    <source>
        <dbReference type="ARBA" id="ARBA00022792"/>
    </source>
</evidence>
<comment type="function">
    <text evidence="9">Involved in the organization of the mitochondrial membranes and the global structure of the mitochondria. Also required for mitochondrial distribution and mobility as well as for the maintenance of mitochondrial DNA nucleoids structures.</text>
</comment>
<comment type="subcellular location">
    <subcellularLocation>
        <location evidence="1">Mitochondrion inner membrane</location>
        <topology evidence="1">Multi-pass membrane protein</topology>
    </subcellularLocation>
</comment>
<keyword evidence="6 11" id="KW-1133">Transmembrane helix</keyword>
<evidence type="ECO:0000256" key="2">
    <source>
        <dbReference type="ARBA" id="ARBA00005687"/>
    </source>
</evidence>
<dbReference type="Pfam" id="PF08118">
    <property type="entry name" value="MDM31_MDM32"/>
    <property type="match status" value="1"/>
</dbReference>
<dbReference type="EMBL" id="LXPE01000048">
    <property type="protein sequence ID" value="OBA25748.1"/>
    <property type="molecule type" value="Genomic_DNA"/>
</dbReference>
<dbReference type="GO" id="GO:0000001">
    <property type="term" value="P:mitochondrion inheritance"/>
    <property type="evidence" value="ECO:0007669"/>
    <property type="project" value="InterPro"/>
</dbReference>
<evidence type="ECO:0000256" key="10">
    <source>
        <dbReference type="ARBA" id="ARBA00040573"/>
    </source>
</evidence>
<accession>A0A1B7TAK5</accession>
<comment type="similarity">
    <text evidence="2">Belongs to the MDM31/MDM32 family.</text>
</comment>
<keyword evidence="8 11" id="KW-0472">Membrane</keyword>
<evidence type="ECO:0000256" key="8">
    <source>
        <dbReference type="ARBA" id="ARBA00023136"/>
    </source>
</evidence>
<evidence type="ECO:0000313" key="13">
    <source>
        <dbReference type="Proteomes" id="UP000092321"/>
    </source>
</evidence>
<evidence type="ECO:0000256" key="11">
    <source>
        <dbReference type="SAM" id="Phobius"/>
    </source>
</evidence>
<keyword evidence="4" id="KW-0999">Mitochondrion inner membrane</keyword>
<gene>
    <name evidence="12" type="ORF">HANVADRAFT_7761</name>
</gene>
<evidence type="ECO:0000256" key="6">
    <source>
        <dbReference type="ARBA" id="ARBA00022989"/>
    </source>
</evidence>
<keyword evidence="3 11" id="KW-0812">Transmembrane</keyword>
<keyword evidence="13" id="KW-1185">Reference proteome</keyword>
<feature type="transmembrane region" description="Helical" evidence="11">
    <location>
        <begin position="110"/>
        <end position="133"/>
    </location>
</feature>
<keyword evidence="5" id="KW-0809">Transit peptide</keyword>
<keyword evidence="7" id="KW-0496">Mitochondrion</keyword>